<dbReference type="Pfam" id="PF00172">
    <property type="entry name" value="Zn_clus"/>
    <property type="match status" value="1"/>
</dbReference>
<dbReference type="InterPro" id="IPR036864">
    <property type="entry name" value="Zn2-C6_fun-type_DNA-bd_sf"/>
</dbReference>
<dbReference type="Proteomes" id="UP001174694">
    <property type="component" value="Unassembled WGS sequence"/>
</dbReference>
<organism evidence="4 5">
    <name type="scientific">Pleurostoma richardsiae</name>
    <dbReference type="NCBI Taxonomy" id="41990"/>
    <lineage>
        <taxon>Eukaryota</taxon>
        <taxon>Fungi</taxon>
        <taxon>Dikarya</taxon>
        <taxon>Ascomycota</taxon>
        <taxon>Pezizomycotina</taxon>
        <taxon>Sordariomycetes</taxon>
        <taxon>Sordariomycetidae</taxon>
        <taxon>Calosphaeriales</taxon>
        <taxon>Pleurostomataceae</taxon>
        <taxon>Pleurostoma</taxon>
    </lineage>
</organism>
<dbReference type="InterPro" id="IPR021858">
    <property type="entry name" value="Fun_TF"/>
</dbReference>
<evidence type="ECO:0000313" key="4">
    <source>
        <dbReference type="EMBL" id="KAJ9145363.1"/>
    </source>
</evidence>
<feature type="region of interest" description="Disordered" evidence="2">
    <location>
        <begin position="1"/>
        <end position="28"/>
    </location>
</feature>
<dbReference type="InterPro" id="IPR001138">
    <property type="entry name" value="Zn2Cys6_DnaBD"/>
</dbReference>
<evidence type="ECO:0000259" key="3">
    <source>
        <dbReference type="Pfam" id="PF00172"/>
    </source>
</evidence>
<protein>
    <submittedName>
        <fullName evidence="4">Sterol regulatory element-binding protein ECM22-like protein 1</fullName>
    </submittedName>
</protein>
<evidence type="ECO:0000256" key="2">
    <source>
        <dbReference type="SAM" id="MobiDB-lite"/>
    </source>
</evidence>
<sequence>MAPDGVPEDTPHEPEAKKRRSHRKSRTGCQNCKKRRVKCDEVKPMCGGPATTAGSAAEGRSGLPLNIDDLELMYHFMSDSSVAFGSAEVWRNKFLRLGFDYHCILHLVLALSALHLQGLRPSKSGRYSELADGHMEIGLRQVTELLPSISKDNCSGLYIATVLVCVTTFAKGPRPGHLLVIAEGHEVAWWNLLRGVRFVVETIGGIGVVMGSLGLLPVDQAEKRDKKEEEKAEEPDIRMINDMVQWEEPLSKLSDIILQAGSVDVKLYQYAWDDLTGCFRETYGTVQDPNDASNGRFEVVIGWLYRMEDGFQVRLQDKQPIALILMAHYAVLLHTLEWMWCLRGWASHILAGIRDILDPEYVQWLDWPAEQIEAAEAARQNSACVGQGAASYVDSDLHDSIPNSN</sequence>
<reference evidence="4" key="1">
    <citation type="submission" date="2022-07" db="EMBL/GenBank/DDBJ databases">
        <title>Fungi with potential for degradation of polypropylene.</title>
        <authorList>
            <person name="Gostincar C."/>
        </authorList>
    </citation>
    <scope>NUCLEOTIDE SEQUENCE</scope>
    <source>
        <strain evidence="4">EXF-13308</strain>
    </source>
</reference>
<dbReference type="GO" id="GO:0008270">
    <property type="term" value="F:zinc ion binding"/>
    <property type="evidence" value="ECO:0007669"/>
    <property type="project" value="InterPro"/>
</dbReference>
<accession>A0AA38VQT4</accession>
<evidence type="ECO:0000313" key="5">
    <source>
        <dbReference type="Proteomes" id="UP001174694"/>
    </source>
</evidence>
<proteinExistence type="predicted"/>
<dbReference type="PANTHER" id="PTHR47657:SF13">
    <property type="entry name" value="ZN(2)-C6 FUNGAL-TYPE DOMAIN-CONTAINING PROTEIN-RELATED"/>
    <property type="match status" value="1"/>
</dbReference>
<feature type="domain" description="Zn(2)-C6 fungal-type" evidence="3">
    <location>
        <begin position="27"/>
        <end position="47"/>
    </location>
</feature>
<dbReference type="InterPro" id="IPR052400">
    <property type="entry name" value="Zn2-C6_fungal_TF"/>
</dbReference>
<keyword evidence="1" id="KW-0539">Nucleus</keyword>
<dbReference type="GO" id="GO:0000981">
    <property type="term" value="F:DNA-binding transcription factor activity, RNA polymerase II-specific"/>
    <property type="evidence" value="ECO:0007669"/>
    <property type="project" value="InterPro"/>
</dbReference>
<feature type="compositionally biased region" description="Basic residues" evidence="2">
    <location>
        <begin position="17"/>
        <end position="28"/>
    </location>
</feature>
<dbReference type="PANTHER" id="PTHR47657">
    <property type="entry name" value="STEROL REGULATORY ELEMENT-BINDING PROTEIN ECM22"/>
    <property type="match status" value="1"/>
</dbReference>
<dbReference type="EMBL" id="JANBVO010000014">
    <property type="protein sequence ID" value="KAJ9145363.1"/>
    <property type="molecule type" value="Genomic_DNA"/>
</dbReference>
<dbReference type="SUPFAM" id="SSF57701">
    <property type="entry name" value="Zn2/Cys6 DNA-binding domain"/>
    <property type="match status" value="1"/>
</dbReference>
<name>A0AA38VQT4_9PEZI</name>
<gene>
    <name evidence="4" type="ORF">NKR23_g5331</name>
</gene>
<dbReference type="Pfam" id="PF11951">
    <property type="entry name" value="Fungal_trans_2"/>
    <property type="match status" value="1"/>
</dbReference>
<comment type="caution">
    <text evidence="4">The sequence shown here is derived from an EMBL/GenBank/DDBJ whole genome shotgun (WGS) entry which is preliminary data.</text>
</comment>
<dbReference type="AlphaFoldDB" id="A0AA38VQT4"/>
<evidence type="ECO:0000256" key="1">
    <source>
        <dbReference type="ARBA" id="ARBA00023242"/>
    </source>
</evidence>
<keyword evidence="5" id="KW-1185">Reference proteome</keyword>
<dbReference type="CDD" id="cd00067">
    <property type="entry name" value="GAL4"/>
    <property type="match status" value="1"/>
</dbReference>